<keyword evidence="3" id="KW-1003">Cell membrane</keyword>
<feature type="transmembrane region" description="Helical" evidence="7">
    <location>
        <begin position="238"/>
        <end position="264"/>
    </location>
</feature>
<keyword evidence="5 7" id="KW-1133">Transmembrane helix</keyword>
<keyword evidence="4 7" id="KW-0812">Transmembrane</keyword>
<dbReference type="Proteomes" id="UP001230220">
    <property type="component" value="Unassembled WGS sequence"/>
</dbReference>
<feature type="transmembrane region" description="Helical" evidence="7">
    <location>
        <begin position="375"/>
        <end position="396"/>
    </location>
</feature>
<dbReference type="Pfam" id="PF13520">
    <property type="entry name" value="AA_permease_2"/>
    <property type="match status" value="1"/>
</dbReference>
<comment type="subcellular location">
    <subcellularLocation>
        <location evidence="1">Cell membrane</location>
        <topology evidence="1">Multi-pass membrane protein</topology>
    </subcellularLocation>
</comment>
<dbReference type="Gene3D" id="1.20.1740.10">
    <property type="entry name" value="Amino acid/polyamine transporter I"/>
    <property type="match status" value="1"/>
</dbReference>
<accession>A0ABU0E0M4</accession>
<evidence type="ECO:0000313" key="9">
    <source>
        <dbReference type="Proteomes" id="UP001230220"/>
    </source>
</evidence>
<feature type="transmembrane region" description="Helical" evidence="7">
    <location>
        <begin position="108"/>
        <end position="127"/>
    </location>
</feature>
<feature type="transmembrane region" description="Helical" evidence="7">
    <location>
        <begin position="447"/>
        <end position="467"/>
    </location>
</feature>
<proteinExistence type="predicted"/>
<evidence type="ECO:0000313" key="8">
    <source>
        <dbReference type="EMBL" id="MDQ0360415.1"/>
    </source>
</evidence>
<evidence type="ECO:0000256" key="6">
    <source>
        <dbReference type="ARBA" id="ARBA00023136"/>
    </source>
</evidence>
<feature type="transmembrane region" description="Helical" evidence="7">
    <location>
        <begin position="204"/>
        <end position="226"/>
    </location>
</feature>
<dbReference type="PANTHER" id="PTHR42770">
    <property type="entry name" value="AMINO ACID TRANSPORTER-RELATED"/>
    <property type="match status" value="1"/>
</dbReference>
<dbReference type="RefSeq" id="WP_307406297.1">
    <property type="nucleotide sequence ID" value="NZ_JAUSUR010000001.1"/>
</dbReference>
<dbReference type="EMBL" id="JAUSUR010000001">
    <property type="protein sequence ID" value="MDQ0360415.1"/>
    <property type="molecule type" value="Genomic_DNA"/>
</dbReference>
<dbReference type="InterPro" id="IPR002293">
    <property type="entry name" value="AA/rel_permease1"/>
</dbReference>
<evidence type="ECO:0000256" key="5">
    <source>
        <dbReference type="ARBA" id="ARBA00022989"/>
    </source>
</evidence>
<keyword evidence="2" id="KW-0813">Transport</keyword>
<evidence type="ECO:0000256" key="2">
    <source>
        <dbReference type="ARBA" id="ARBA00022448"/>
    </source>
</evidence>
<keyword evidence="6 7" id="KW-0472">Membrane</keyword>
<evidence type="ECO:0000256" key="3">
    <source>
        <dbReference type="ARBA" id="ARBA00022475"/>
    </source>
</evidence>
<name>A0ABU0E0M4_9FIRM</name>
<protein>
    <submittedName>
        <fullName evidence="8">Glutamate:gamma-aminobutyrate antiporter</fullName>
    </submittedName>
</protein>
<comment type="caution">
    <text evidence="8">The sequence shown here is derived from an EMBL/GenBank/DDBJ whole genome shotgun (WGS) entry which is preliminary data.</text>
</comment>
<evidence type="ECO:0000256" key="7">
    <source>
        <dbReference type="SAM" id="Phobius"/>
    </source>
</evidence>
<feature type="transmembrane region" description="Helical" evidence="7">
    <location>
        <begin position="44"/>
        <end position="64"/>
    </location>
</feature>
<feature type="transmembrane region" description="Helical" evidence="7">
    <location>
        <begin position="133"/>
        <end position="152"/>
    </location>
</feature>
<sequence>MIGKKKLKNNSSISKKQLTLFGFFTLTASMLMSADEYPAFAESGLMAVVFLVVAALIWFLPVALCSAEMATIDGWEEGGVFTWVKNALGERAGFVAVAMQWMQNTINFVTMLYFIIGAISFAVNVPILNENPVIKYVLFLIIFWTLTVSQLGGISKTDIIVKICFIFGIIIPSIIFLVLAFTYILQGNPPQIDLSSSAISFNKFSISSFVPFILAFAGIEASASYANQMENPKRSYPLAILLLVLFAVVLDALGGLAVGIVVPVSELSMNSGVLQAIQIAIKEIAPALSWCTRFIAILLAMGMIGEVSSWVVGPVRTLFAAAQDQLLPAYFAKGNKHNVPVRLVILQGVVVSVIGAILTLAFGGNNSAFKISMSLTVMMYMVTYMFIFIAYLRILFKGSKLKRTFQIPGGKIVKTMIGFVGLISTILVFVATFIPSSEVQKVMSQQLYIIIMLVMFLLVLGGVLALYQKEEDRIKGIKLLTHHHAKPSEVNPYIFPKGRSSKIFSVDKENQSN</sequence>
<reference evidence="8 9" key="1">
    <citation type="submission" date="2023-07" db="EMBL/GenBank/DDBJ databases">
        <title>Genomic Encyclopedia of Type Strains, Phase IV (KMG-IV): sequencing the most valuable type-strain genomes for metagenomic binning, comparative biology and taxonomic classification.</title>
        <authorList>
            <person name="Goeker M."/>
        </authorList>
    </citation>
    <scope>NUCLEOTIDE SEQUENCE [LARGE SCALE GENOMIC DNA]</scope>
    <source>
        <strain evidence="8 9">DSM 16784</strain>
    </source>
</reference>
<keyword evidence="9" id="KW-1185">Reference proteome</keyword>
<organism evidence="8 9">
    <name type="scientific">Breznakia pachnodae</name>
    <dbReference type="NCBI Taxonomy" id="265178"/>
    <lineage>
        <taxon>Bacteria</taxon>
        <taxon>Bacillati</taxon>
        <taxon>Bacillota</taxon>
        <taxon>Erysipelotrichia</taxon>
        <taxon>Erysipelotrichales</taxon>
        <taxon>Erysipelotrichaceae</taxon>
        <taxon>Breznakia</taxon>
    </lineage>
</organism>
<dbReference type="PANTHER" id="PTHR42770:SF15">
    <property type="entry name" value="GLUTAMATE_GAMMA-AMINOBUTYRATE ANTIPORTER-RELATED"/>
    <property type="match status" value="1"/>
</dbReference>
<evidence type="ECO:0000256" key="4">
    <source>
        <dbReference type="ARBA" id="ARBA00022692"/>
    </source>
</evidence>
<evidence type="ECO:0000256" key="1">
    <source>
        <dbReference type="ARBA" id="ARBA00004651"/>
    </source>
</evidence>
<dbReference type="InterPro" id="IPR050367">
    <property type="entry name" value="APC_superfamily"/>
</dbReference>
<feature type="transmembrane region" description="Helical" evidence="7">
    <location>
        <begin position="416"/>
        <end position="435"/>
    </location>
</feature>
<dbReference type="PIRSF" id="PIRSF006060">
    <property type="entry name" value="AA_transporter"/>
    <property type="match status" value="1"/>
</dbReference>
<gene>
    <name evidence="8" type="ORF">J2S15_001146</name>
</gene>
<feature type="transmembrane region" description="Helical" evidence="7">
    <location>
        <begin position="159"/>
        <end position="184"/>
    </location>
</feature>
<feature type="transmembrane region" description="Helical" evidence="7">
    <location>
        <begin position="343"/>
        <end position="363"/>
    </location>
</feature>